<feature type="domain" description="Spt20-like SEP" evidence="4">
    <location>
        <begin position="88"/>
        <end position="242"/>
    </location>
</feature>
<organism evidence="5 6">
    <name type="scientific">Acanthoscelides obtectus</name>
    <name type="common">Bean weevil</name>
    <name type="synonym">Bruchus obtectus</name>
    <dbReference type="NCBI Taxonomy" id="200917"/>
    <lineage>
        <taxon>Eukaryota</taxon>
        <taxon>Metazoa</taxon>
        <taxon>Ecdysozoa</taxon>
        <taxon>Arthropoda</taxon>
        <taxon>Hexapoda</taxon>
        <taxon>Insecta</taxon>
        <taxon>Pterygota</taxon>
        <taxon>Neoptera</taxon>
        <taxon>Endopterygota</taxon>
        <taxon>Coleoptera</taxon>
        <taxon>Polyphaga</taxon>
        <taxon>Cucujiformia</taxon>
        <taxon>Chrysomeloidea</taxon>
        <taxon>Chrysomelidae</taxon>
        <taxon>Bruchinae</taxon>
        <taxon>Bruchini</taxon>
        <taxon>Acanthoscelides</taxon>
    </lineage>
</organism>
<name>A0A9P0JMI9_ACAOB</name>
<evidence type="ECO:0000313" key="6">
    <source>
        <dbReference type="Proteomes" id="UP001152888"/>
    </source>
</evidence>
<accession>A0A9P0JMI9</accession>
<dbReference type="EMBL" id="CAKOFQ010006652">
    <property type="protein sequence ID" value="CAH1953981.1"/>
    <property type="molecule type" value="Genomic_DNA"/>
</dbReference>
<keyword evidence="6" id="KW-1185">Reference proteome</keyword>
<comment type="caution">
    <text evidence="5">The sequence shown here is derived from an EMBL/GenBank/DDBJ whole genome shotgun (WGS) entry which is preliminary data.</text>
</comment>
<dbReference type="PANTHER" id="PTHR13526">
    <property type="entry name" value="TRANSCRIPTION FACTOR SPT20 HOMOLOG"/>
    <property type="match status" value="1"/>
</dbReference>
<feature type="region of interest" description="Disordered" evidence="3">
    <location>
        <begin position="814"/>
        <end position="834"/>
    </location>
</feature>
<dbReference type="InterPro" id="IPR046468">
    <property type="entry name" value="Spt20-like_SEP"/>
</dbReference>
<reference evidence="5" key="1">
    <citation type="submission" date="2022-03" db="EMBL/GenBank/DDBJ databases">
        <authorList>
            <person name="Sayadi A."/>
        </authorList>
    </citation>
    <scope>NUCLEOTIDE SEQUENCE</scope>
</reference>
<dbReference type="InterPro" id="IPR021950">
    <property type="entry name" value="Spt20"/>
</dbReference>
<feature type="coiled-coil region" evidence="2">
    <location>
        <begin position="572"/>
        <end position="617"/>
    </location>
</feature>
<evidence type="ECO:0000256" key="1">
    <source>
        <dbReference type="ARBA" id="ARBA00009112"/>
    </source>
</evidence>
<evidence type="ECO:0000259" key="4">
    <source>
        <dbReference type="Pfam" id="PF12090"/>
    </source>
</evidence>
<gene>
    <name evidence="5" type="ORF">ACAOBT_LOCUS328</name>
</gene>
<dbReference type="GO" id="GO:0006357">
    <property type="term" value="P:regulation of transcription by RNA polymerase II"/>
    <property type="evidence" value="ECO:0007669"/>
    <property type="project" value="TreeGrafter"/>
</dbReference>
<dbReference type="OrthoDB" id="1932706at2759"/>
<dbReference type="AlphaFoldDB" id="A0A9P0JMI9"/>
<dbReference type="Pfam" id="PF12090">
    <property type="entry name" value="Spt20_SEP"/>
    <property type="match status" value="1"/>
</dbReference>
<comment type="similarity">
    <text evidence="1">Belongs to the SPT20 family.</text>
</comment>
<keyword evidence="2" id="KW-0175">Coiled coil</keyword>
<proteinExistence type="inferred from homology"/>
<protein>
    <recommendedName>
        <fullName evidence="4">Spt20-like SEP domain-containing protein</fullName>
    </recommendedName>
</protein>
<dbReference type="PANTHER" id="PTHR13526:SF8">
    <property type="entry name" value="TRANSCRIPTION FACTOR SPT20 HOMOLOG"/>
    <property type="match status" value="1"/>
</dbReference>
<dbReference type="GO" id="GO:0003712">
    <property type="term" value="F:transcription coregulator activity"/>
    <property type="evidence" value="ECO:0007669"/>
    <property type="project" value="InterPro"/>
</dbReference>
<evidence type="ECO:0000313" key="5">
    <source>
        <dbReference type="EMBL" id="CAH1953981.1"/>
    </source>
</evidence>
<dbReference type="GO" id="GO:0000124">
    <property type="term" value="C:SAGA complex"/>
    <property type="evidence" value="ECO:0007669"/>
    <property type="project" value="InterPro"/>
</dbReference>
<sequence>MQSLEAACDEGERPVKKAKLSRSSLPLIRPQEPSCSTSQDYIAVTTVKAPFDIFAKLKELHEQEIAKSSENSCETSLLLEKLVARERLNTLIFNLYPGNKGYSLAFRTASCPDPTSDFAEDTAADMIETNPRPYEEGNLLRYIDNEELPPYIVDLLEPEFSYLFYSGCVIAEIRDYRQAYPHTKCDTHHVLLRPTLKSFLSDINNLADDKPEWSVDERDQLESQMLMANEPALCLDPDSSVSSKVVEINNQKQIFNTQKFRRMAKKFSQVTVNRKRKLDRFTYRHGMELFEFLNRTRSKPKIGTLTQKGATLSKRLSTSTSTSLEDTAKPVAVPAPSLEPSIQLVPPSQPVVIQSFKTYPRPKESSDWVPQLIEEYVLETDMPSKDKGRPRVYHIKLSILQRPSNSEYLGELYLDRDHKKNEQNGVACRFSLGSKANANRYIHQFAEIFTESGRKSVRIRYGSSSSYKVTQTQAQQIQAQSSAVQGQPNLAQQHITQLTQSLQAQTMVNGSIGGNVGGSIGVNVGASGSIGGNIGTNVAGNIGANVAGTIGVQSTSSVPILQSHLQGISQQKASQSQALSNQEQAINALANNLMNSVQQYQAAVNAKQQQQQQQQQQKLQSNNAAIINLLNSPASVANSDASAAVVNAINSGVVAGSTSGQQYLSTAVGQKLLATGLGRKMTAATATSQTAVQANARVLNHGGLIALNSNRLQQQQAQTITLTSMGTSGNYTNFTVPVKQQRIVNSSSDSNKSALSALLVGTPAADRPDIIGPNTNSLLLEKLGAATSTPPQYGQTTSGKSAAATAQQFLVQSSPKGAVASPMSSPPLAQQHQPQAQATVQSAPQTVNVQGLNFAQLQSIPGLQNLQVQLPGFPQPISLSLNVSSTGNVQGHPGLIVSLPVTTAAQASNTVTQSTANAVPTVNSLGVQPQTVVLTNAATSNLAQLVTSGMKAIPQQAVRSSSLSSQQVTAQPFQLITTAPLQRPRLQPGVGVSTGNDQASPLARTTTALQRAAPITIKMAGPNTSQLTDLQLREITTPTYVMQSNSGITSQLQKQAQLQQFQQVCLSPPNLLGNRRRSSNQETQ</sequence>
<dbReference type="Proteomes" id="UP001152888">
    <property type="component" value="Unassembled WGS sequence"/>
</dbReference>
<evidence type="ECO:0000256" key="2">
    <source>
        <dbReference type="SAM" id="Coils"/>
    </source>
</evidence>
<evidence type="ECO:0000256" key="3">
    <source>
        <dbReference type="SAM" id="MobiDB-lite"/>
    </source>
</evidence>